<gene>
    <name evidence="1" type="ORF">E2626_07460</name>
</gene>
<dbReference type="EMBL" id="SORX01000003">
    <property type="protein sequence ID" value="TFE02405.1"/>
    <property type="molecule type" value="Genomic_DNA"/>
</dbReference>
<organism evidence="1 2">
    <name type="scientific">Jeotgalibacillus salarius</name>
    <dbReference type="NCBI Taxonomy" id="546023"/>
    <lineage>
        <taxon>Bacteria</taxon>
        <taxon>Bacillati</taxon>
        <taxon>Bacillota</taxon>
        <taxon>Bacilli</taxon>
        <taxon>Bacillales</taxon>
        <taxon>Caryophanaceae</taxon>
        <taxon>Jeotgalibacillus</taxon>
    </lineage>
</organism>
<sequence>MGLGMSIYVIPKIKDLSWKETIEADQFVRRKETEEPLYQKVKHYRLPIPYSNGIESIFRELVYWRNEHGLHWWFIDELFNGIDPNPAVKIIPPEKIIELHQNCCEIISQYIKSYHIPSLQINAFLENLNYENCSVYEFLRSIEYMKEITQNGFLENHYFQYQSTW</sequence>
<reference evidence="1 2" key="1">
    <citation type="submission" date="2019-03" db="EMBL/GenBank/DDBJ databases">
        <authorList>
            <person name="Yang Y."/>
        </authorList>
    </citation>
    <scope>NUCLEOTIDE SEQUENCE [LARGE SCALE GENOMIC DNA]</scope>
    <source>
        <strain evidence="1 2">ASL-1</strain>
    </source>
</reference>
<comment type="caution">
    <text evidence="1">The sequence shown here is derived from an EMBL/GenBank/DDBJ whole genome shotgun (WGS) entry which is preliminary data.</text>
</comment>
<dbReference type="AlphaFoldDB" id="A0A4Y8LJM0"/>
<evidence type="ECO:0000313" key="1">
    <source>
        <dbReference type="EMBL" id="TFE02405.1"/>
    </source>
</evidence>
<protein>
    <submittedName>
        <fullName evidence="1">Uncharacterized protein</fullName>
    </submittedName>
</protein>
<dbReference type="RefSeq" id="WP_134381102.1">
    <property type="nucleotide sequence ID" value="NZ_SORX01000003.1"/>
</dbReference>
<proteinExistence type="predicted"/>
<accession>A0A4Y8LJM0</accession>
<name>A0A4Y8LJM0_9BACL</name>
<evidence type="ECO:0000313" key="2">
    <source>
        <dbReference type="Proteomes" id="UP000297776"/>
    </source>
</evidence>
<dbReference type="Proteomes" id="UP000297776">
    <property type="component" value="Unassembled WGS sequence"/>
</dbReference>
<keyword evidence="2" id="KW-1185">Reference proteome</keyword>